<accession>A0A0D0AUI1</accession>
<evidence type="ECO:0000256" key="6">
    <source>
        <dbReference type="ARBA" id="ARBA00022771"/>
    </source>
</evidence>
<dbReference type="Pfam" id="PF12171">
    <property type="entry name" value="zf-C2H2_jaz"/>
    <property type="match status" value="1"/>
</dbReference>
<keyword evidence="5" id="KW-0479">Metal-binding</keyword>
<sequence length="159" mass="18225">MTHRADCYGRASGGVSPAGVYVARGLNPRDGRFRTERLRVFYVSTCCPFGHNARRDVYRAAKTPKDLDQKVQLIDLDPKNHAAPEAQPLNFEKPGFAQHYCVECARYYETDAVLRYHWRGKIHKRRCKQLKEPAYIIEEAERVGREGKRPSDVDLAATM</sequence>
<dbReference type="GO" id="GO:0042254">
    <property type="term" value="P:ribosome biogenesis"/>
    <property type="evidence" value="ECO:0007669"/>
    <property type="project" value="UniProtKB-KW"/>
</dbReference>
<dbReference type="HOGENOM" id="CLU_1660973_0_0_1"/>
<comment type="similarity">
    <text evidence="9">Belongs to the ZNF593/BUD20 C2H2-type zinc-finger protein family.</text>
</comment>
<proteinExistence type="inferred from homology"/>
<dbReference type="InterPro" id="IPR022755">
    <property type="entry name" value="Znf_C2H2_jaz"/>
</dbReference>
<keyword evidence="7" id="KW-0862">Zinc</keyword>
<dbReference type="Proteomes" id="UP000053593">
    <property type="component" value="Unassembled WGS sequence"/>
</dbReference>
<evidence type="ECO:0000256" key="2">
    <source>
        <dbReference type="ARBA" id="ARBA00004496"/>
    </source>
</evidence>
<dbReference type="GO" id="GO:0005634">
    <property type="term" value="C:nucleus"/>
    <property type="evidence" value="ECO:0007669"/>
    <property type="project" value="UniProtKB-SubCell"/>
</dbReference>
<dbReference type="InterPro" id="IPR036236">
    <property type="entry name" value="Znf_C2H2_sf"/>
</dbReference>
<dbReference type="SUPFAM" id="SSF57667">
    <property type="entry name" value="beta-beta-alpha zinc fingers"/>
    <property type="match status" value="1"/>
</dbReference>
<evidence type="ECO:0000256" key="9">
    <source>
        <dbReference type="ARBA" id="ARBA00038064"/>
    </source>
</evidence>
<keyword evidence="4" id="KW-0690">Ribosome biogenesis</keyword>
<comment type="subcellular location">
    <subcellularLocation>
        <location evidence="2">Cytoplasm</location>
    </subcellularLocation>
    <subcellularLocation>
        <location evidence="1">Nucleus</location>
    </subcellularLocation>
</comment>
<dbReference type="OrthoDB" id="24683at2759"/>
<evidence type="ECO:0000259" key="10">
    <source>
        <dbReference type="PROSITE" id="PS00028"/>
    </source>
</evidence>
<dbReference type="InterPro" id="IPR051879">
    <property type="entry name" value="C2H2-ZF_Maturation_Protein"/>
</dbReference>
<feature type="domain" description="C2H2-type" evidence="10">
    <location>
        <begin position="101"/>
        <end position="123"/>
    </location>
</feature>
<keyword evidence="6" id="KW-0863">Zinc-finger</keyword>
<organism evidence="11 12">
    <name type="scientific">Collybiopsis luxurians FD-317 M1</name>
    <dbReference type="NCBI Taxonomy" id="944289"/>
    <lineage>
        <taxon>Eukaryota</taxon>
        <taxon>Fungi</taxon>
        <taxon>Dikarya</taxon>
        <taxon>Basidiomycota</taxon>
        <taxon>Agaricomycotina</taxon>
        <taxon>Agaricomycetes</taxon>
        <taxon>Agaricomycetidae</taxon>
        <taxon>Agaricales</taxon>
        <taxon>Marasmiineae</taxon>
        <taxon>Omphalotaceae</taxon>
        <taxon>Collybiopsis</taxon>
        <taxon>Collybiopsis luxurians</taxon>
    </lineage>
</organism>
<dbReference type="GO" id="GO:0005737">
    <property type="term" value="C:cytoplasm"/>
    <property type="evidence" value="ECO:0007669"/>
    <property type="project" value="UniProtKB-SubCell"/>
</dbReference>
<dbReference type="AlphaFoldDB" id="A0A0D0AUI1"/>
<protein>
    <recommendedName>
        <fullName evidence="10">C2H2-type domain-containing protein</fullName>
    </recommendedName>
</protein>
<dbReference type="PANTHER" id="PTHR46095:SF1">
    <property type="entry name" value="ZINC FINGER PROTEIN 593"/>
    <property type="match status" value="1"/>
</dbReference>
<dbReference type="Gene3D" id="3.30.160.60">
    <property type="entry name" value="Classic Zinc Finger"/>
    <property type="match status" value="1"/>
</dbReference>
<dbReference type="PROSITE" id="PS00028">
    <property type="entry name" value="ZINC_FINGER_C2H2_1"/>
    <property type="match status" value="1"/>
</dbReference>
<evidence type="ECO:0000256" key="3">
    <source>
        <dbReference type="ARBA" id="ARBA00022490"/>
    </source>
</evidence>
<dbReference type="PANTHER" id="PTHR46095">
    <property type="entry name" value="ZINC FINGER PROTEIN 593"/>
    <property type="match status" value="1"/>
</dbReference>
<dbReference type="EMBL" id="KN834818">
    <property type="protein sequence ID" value="KIK54215.1"/>
    <property type="molecule type" value="Genomic_DNA"/>
</dbReference>
<evidence type="ECO:0000256" key="7">
    <source>
        <dbReference type="ARBA" id="ARBA00022833"/>
    </source>
</evidence>
<name>A0A0D0AUI1_9AGAR</name>
<evidence type="ECO:0000256" key="1">
    <source>
        <dbReference type="ARBA" id="ARBA00004123"/>
    </source>
</evidence>
<keyword evidence="8" id="KW-0539">Nucleus</keyword>
<gene>
    <name evidence="11" type="ORF">GYMLUDRAFT_249675</name>
</gene>
<dbReference type="GO" id="GO:0008270">
    <property type="term" value="F:zinc ion binding"/>
    <property type="evidence" value="ECO:0007669"/>
    <property type="project" value="UniProtKB-KW"/>
</dbReference>
<evidence type="ECO:0000313" key="11">
    <source>
        <dbReference type="EMBL" id="KIK54215.1"/>
    </source>
</evidence>
<keyword evidence="12" id="KW-1185">Reference proteome</keyword>
<dbReference type="InterPro" id="IPR013087">
    <property type="entry name" value="Znf_C2H2_type"/>
</dbReference>
<evidence type="ECO:0000256" key="8">
    <source>
        <dbReference type="ARBA" id="ARBA00023242"/>
    </source>
</evidence>
<reference evidence="11 12" key="1">
    <citation type="submission" date="2014-04" db="EMBL/GenBank/DDBJ databases">
        <title>Evolutionary Origins and Diversification of the Mycorrhizal Mutualists.</title>
        <authorList>
            <consortium name="DOE Joint Genome Institute"/>
            <consortium name="Mycorrhizal Genomics Consortium"/>
            <person name="Kohler A."/>
            <person name="Kuo A."/>
            <person name="Nagy L.G."/>
            <person name="Floudas D."/>
            <person name="Copeland A."/>
            <person name="Barry K.W."/>
            <person name="Cichocki N."/>
            <person name="Veneault-Fourrey C."/>
            <person name="LaButti K."/>
            <person name="Lindquist E.A."/>
            <person name="Lipzen A."/>
            <person name="Lundell T."/>
            <person name="Morin E."/>
            <person name="Murat C."/>
            <person name="Riley R."/>
            <person name="Ohm R."/>
            <person name="Sun H."/>
            <person name="Tunlid A."/>
            <person name="Henrissat B."/>
            <person name="Grigoriev I.V."/>
            <person name="Hibbett D.S."/>
            <person name="Martin F."/>
        </authorList>
    </citation>
    <scope>NUCLEOTIDE SEQUENCE [LARGE SCALE GENOMIC DNA]</scope>
    <source>
        <strain evidence="11 12">FD-317 M1</strain>
    </source>
</reference>
<evidence type="ECO:0000256" key="5">
    <source>
        <dbReference type="ARBA" id="ARBA00022723"/>
    </source>
</evidence>
<keyword evidence="3" id="KW-0963">Cytoplasm</keyword>
<evidence type="ECO:0000256" key="4">
    <source>
        <dbReference type="ARBA" id="ARBA00022517"/>
    </source>
</evidence>
<evidence type="ECO:0000313" key="12">
    <source>
        <dbReference type="Proteomes" id="UP000053593"/>
    </source>
</evidence>